<dbReference type="Pfam" id="PF13432">
    <property type="entry name" value="TPR_16"/>
    <property type="match status" value="3"/>
</dbReference>
<protein>
    <submittedName>
        <fullName evidence="5">PEP-CTERM system TPR-repeat protein PrsT</fullName>
    </submittedName>
</protein>
<dbReference type="PANTHER" id="PTHR44858:SF1">
    <property type="entry name" value="UDP-N-ACETYLGLUCOSAMINE--PEPTIDE N-ACETYLGLUCOSAMINYLTRANSFERASE SPINDLY-RELATED"/>
    <property type="match status" value="1"/>
</dbReference>
<feature type="repeat" description="TPR" evidence="3">
    <location>
        <begin position="66"/>
        <end position="99"/>
    </location>
</feature>
<keyword evidence="2 3" id="KW-0802">TPR repeat</keyword>
<dbReference type="SMART" id="SM00028">
    <property type="entry name" value="TPR"/>
    <property type="match status" value="16"/>
</dbReference>
<keyword evidence="4" id="KW-0732">Signal</keyword>
<dbReference type="InterPro" id="IPR011990">
    <property type="entry name" value="TPR-like_helical_dom_sf"/>
</dbReference>
<dbReference type="NCBIfam" id="TIGR02917">
    <property type="entry name" value="PEP_TPR_lipo"/>
    <property type="match status" value="1"/>
</dbReference>
<keyword evidence="6" id="KW-1185">Reference proteome</keyword>
<evidence type="ECO:0000313" key="5">
    <source>
        <dbReference type="EMBL" id="TYC54532.1"/>
    </source>
</evidence>
<keyword evidence="1" id="KW-0677">Repeat</keyword>
<name>A0A6C2CMF1_9RHOO</name>
<dbReference type="InterPro" id="IPR014266">
    <property type="entry name" value="PEP-CTERM_TPR_PrsT"/>
</dbReference>
<organism evidence="5 6">
    <name type="scientific">Zoogloea oleivorans</name>
    <dbReference type="NCBI Taxonomy" id="1552750"/>
    <lineage>
        <taxon>Bacteria</taxon>
        <taxon>Pseudomonadati</taxon>
        <taxon>Pseudomonadota</taxon>
        <taxon>Betaproteobacteria</taxon>
        <taxon>Rhodocyclales</taxon>
        <taxon>Zoogloeaceae</taxon>
        <taxon>Zoogloea</taxon>
    </lineage>
</organism>
<evidence type="ECO:0000313" key="6">
    <source>
        <dbReference type="Proteomes" id="UP000389128"/>
    </source>
</evidence>
<dbReference type="Pfam" id="PF14559">
    <property type="entry name" value="TPR_19"/>
    <property type="match status" value="6"/>
</dbReference>
<dbReference type="InterPro" id="IPR050498">
    <property type="entry name" value="Ycf3"/>
</dbReference>
<dbReference type="OrthoDB" id="5290951at2"/>
<dbReference type="EMBL" id="SDKK01000019">
    <property type="protein sequence ID" value="TYC54532.1"/>
    <property type="molecule type" value="Genomic_DNA"/>
</dbReference>
<evidence type="ECO:0000256" key="2">
    <source>
        <dbReference type="ARBA" id="ARBA00022803"/>
    </source>
</evidence>
<feature type="repeat" description="TPR" evidence="3">
    <location>
        <begin position="848"/>
        <end position="881"/>
    </location>
</feature>
<evidence type="ECO:0000256" key="3">
    <source>
        <dbReference type="PROSITE-ProRule" id="PRU00339"/>
    </source>
</evidence>
<accession>A0A6C2CMF1</accession>
<dbReference type="Gene3D" id="1.25.40.10">
    <property type="entry name" value="Tetratricopeptide repeat domain"/>
    <property type="match status" value="4"/>
</dbReference>
<proteinExistence type="predicted"/>
<dbReference type="Proteomes" id="UP000389128">
    <property type="component" value="Unassembled WGS sequence"/>
</dbReference>
<reference evidence="5 6" key="1">
    <citation type="submission" date="2019-01" db="EMBL/GenBank/DDBJ databases">
        <title>Zoogloea oleivorans genome sequencing and assembly.</title>
        <authorList>
            <person name="Tancsics A."/>
            <person name="Farkas M."/>
            <person name="Kriszt B."/>
            <person name="Maroti G."/>
            <person name="Horvath B."/>
        </authorList>
    </citation>
    <scope>NUCLEOTIDE SEQUENCE [LARGE SCALE GENOMIC DNA]</scope>
    <source>
        <strain evidence="5 6">Buc</strain>
    </source>
</reference>
<gene>
    <name evidence="5" type="primary">prsT</name>
    <name evidence="5" type="ORF">ETQ85_18680</name>
</gene>
<feature type="repeat" description="TPR" evidence="3">
    <location>
        <begin position="373"/>
        <end position="406"/>
    </location>
</feature>
<dbReference type="PROSITE" id="PS50005">
    <property type="entry name" value="TPR"/>
    <property type="match status" value="4"/>
</dbReference>
<dbReference type="InterPro" id="IPR019734">
    <property type="entry name" value="TPR_rpt"/>
</dbReference>
<feature type="chain" id="PRO_5025577869" evidence="4">
    <location>
        <begin position="40"/>
        <end position="929"/>
    </location>
</feature>
<dbReference type="GO" id="GO:0009279">
    <property type="term" value="C:cell outer membrane"/>
    <property type="evidence" value="ECO:0007669"/>
    <property type="project" value="TreeGrafter"/>
</dbReference>
<feature type="repeat" description="TPR" evidence="3">
    <location>
        <begin position="475"/>
        <end position="508"/>
    </location>
</feature>
<dbReference type="PROSITE" id="PS51257">
    <property type="entry name" value="PROKAR_LIPOPROTEIN"/>
    <property type="match status" value="1"/>
</dbReference>
<sequence>MQMRSQTKRSIVRNTAVSALCALLLAACGASPESMIASAKDYLAKDDRSAATIQLKNALQKNPSFAEARYLLGKVNFDQGDYAGAEKELKRALDLGFSPDLVVPLLAQSLLATGQGPRISAELASQNLTQPEAQASFLTSQGYAALGQGKTEVAAEGFQSALKASAGFPLARVGQARVRAIGRDLEGALADVDAILKDAPKLPEAHSLRADLLTALNRPDEAIVAYEAVIAGKPADVIAYQNLISLLLRANKVDVAQTKIQAMKKASGNHPLALYLQAYVDVRNGKNKEAYDGVLQVLRVAPGYVPAMLLASTLQLQRQDFAQAQENLTKILEKSPNLVIARRQMVAAYLGLREPAKAQEALQPLLKDAGDDIGVLNLAGQVYAMNGDFTRSEEFFRRASVADPKNAQYRTRLGVSRLAAGETDQAFHDLEAASALDANNIQADITLIMAHLRRNETAKAMSAVQALEKKKPADPVTYNMKGGVLLASKDFAGARKAFDKALELKPDFLPAVSNLARLDITDKQLDAARKRYDSFIAKNPKSGQAYLQFAEFMAMTGAPGKDVQALLEKGLTAVPDSLPIRMALVRLLIQSGDAKRALLLAQEASATAPEDTAVQDLLGRAQVGAGELQQALSTYSKLAPKMPNSPAPLVAMADLQVATKDLSAAEQSLRKAIAIKPDTVEAQQRLIAILLGNKRADAAIGVAKDIQKQRKDAAVGYVLEGEILGAMGKKVEALPPFEEAFKRDKSPQSVVRLYRARAAAGQSAEAAKLAADWVKANPKDLVLRSYLAERSLTEQKYELAAQQYRQMLELAPKNPMLLNNLAWVLGKLGDKSAISVAQQAVALAPNSPVVLDTLGGLLMDSGDTAKGVEQLKRAVSLGPNLPALRLNLAKALVKIGDKDGARKELDAAMSKAPEKSAIRAELDKLKASL</sequence>
<dbReference type="RefSeq" id="WP_148580596.1">
    <property type="nucleotide sequence ID" value="NZ_JAVEUW010000001.1"/>
</dbReference>
<dbReference type="AlphaFoldDB" id="A0A6C2CMF1"/>
<dbReference type="GO" id="GO:0046813">
    <property type="term" value="P:receptor-mediated virion attachment to host cell"/>
    <property type="evidence" value="ECO:0007669"/>
    <property type="project" value="TreeGrafter"/>
</dbReference>
<comment type="caution">
    <text evidence="5">The sequence shown here is derived from an EMBL/GenBank/DDBJ whole genome shotgun (WGS) entry which is preliminary data.</text>
</comment>
<evidence type="ECO:0000256" key="1">
    <source>
        <dbReference type="ARBA" id="ARBA00022737"/>
    </source>
</evidence>
<feature type="signal peptide" evidence="4">
    <location>
        <begin position="1"/>
        <end position="39"/>
    </location>
</feature>
<dbReference type="SUPFAM" id="SSF48452">
    <property type="entry name" value="TPR-like"/>
    <property type="match status" value="4"/>
</dbReference>
<evidence type="ECO:0000256" key="4">
    <source>
        <dbReference type="SAM" id="SignalP"/>
    </source>
</evidence>
<dbReference type="PANTHER" id="PTHR44858">
    <property type="entry name" value="TETRATRICOPEPTIDE REPEAT PROTEIN 6"/>
    <property type="match status" value="1"/>
</dbReference>